<dbReference type="Gene3D" id="2.30.40.10">
    <property type="entry name" value="Urease, subunit C, domain 1"/>
    <property type="match status" value="1"/>
</dbReference>
<protein>
    <submittedName>
        <fullName evidence="7">Dihydropyrimidinase</fullName>
        <ecNumber evidence="7">3.5.2.2</ecNumber>
    </submittedName>
</protein>
<dbReference type="SUPFAM" id="SSF51338">
    <property type="entry name" value="Composite domain of metallo-dependent hydrolases"/>
    <property type="match status" value="1"/>
</dbReference>
<dbReference type="GO" id="GO:0005737">
    <property type="term" value="C:cytoplasm"/>
    <property type="evidence" value="ECO:0007669"/>
    <property type="project" value="InterPro"/>
</dbReference>
<evidence type="ECO:0000256" key="2">
    <source>
        <dbReference type="ARBA" id="ARBA00008829"/>
    </source>
</evidence>
<dbReference type="PANTHER" id="PTHR11647">
    <property type="entry name" value="HYDRANTOINASE/DIHYDROPYRIMIDINASE FAMILY MEMBER"/>
    <property type="match status" value="1"/>
</dbReference>
<dbReference type="EC" id="3.5.2.2" evidence="7"/>
<dbReference type="CDD" id="cd01314">
    <property type="entry name" value="D-HYD"/>
    <property type="match status" value="1"/>
</dbReference>
<dbReference type="InterPro" id="IPR032466">
    <property type="entry name" value="Metal_Hydrolase"/>
</dbReference>
<organism evidence="7 8">
    <name type="scientific">Anaerostipes rhamnosivorans</name>
    <dbReference type="NCBI Taxonomy" id="1229621"/>
    <lineage>
        <taxon>Bacteria</taxon>
        <taxon>Bacillati</taxon>
        <taxon>Bacillota</taxon>
        <taxon>Clostridia</taxon>
        <taxon>Lachnospirales</taxon>
        <taxon>Lachnospiraceae</taxon>
        <taxon>Anaerostipes</taxon>
    </lineage>
</organism>
<comment type="cofactor">
    <cofactor evidence="1">
        <name>Zn(2+)</name>
        <dbReference type="ChEBI" id="CHEBI:29105"/>
    </cofactor>
</comment>
<dbReference type="RefSeq" id="WP_137330032.1">
    <property type="nucleotide sequence ID" value="NZ_CP040058.1"/>
</dbReference>
<dbReference type="InterPro" id="IPR011059">
    <property type="entry name" value="Metal-dep_hydrolase_composite"/>
</dbReference>
<dbReference type="EMBL" id="CP040058">
    <property type="protein sequence ID" value="QCP36866.1"/>
    <property type="molecule type" value="Genomic_DNA"/>
</dbReference>
<reference evidence="7 8" key="1">
    <citation type="submission" date="2019-05" db="EMBL/GenBank/DDBJ databases">
        <title>Complete genome sequencing of Anaerostipes rhamnosivorans.</title>
        <authorList>
            <person name="Bui T.P.N."/>
            <person name="de Vos W.M."/>
        </authorList>
    </citation>
    <scope>NUCLEOTIDE SEQUENCE [LARGE SCALE GENOMIC DNA]</scope>
    <source>
        <strain evidence="7 8">1y2</strain>
    </source>
</reference>
<name>A0A4P8IHE7_9FIRM</name>
<evidence type="ECO:0000313" key="8">
    <source>
        <dbReference type="Proteomes" id="UP000298653"/>
    </source>
</evidence>
<feature type="modified residue" description="N6-carboxylysine" evidence="5">
    <location>
        <position position="153"/>
    </location>
</feature>
<comment type="PTM">
    <text evidence="5">Carbamylation allows a single lysine to coordinate two divalent metal cations.</text>
</comment>
<dbReference type="GO" id="GO:0004157">
    <property type="term" value="F:dihydropyrimidinase activity"/>
    <property type="evidence" value="ECO:0007669"/>
    <property type="project" value="UniProtKB-EC"/>
</dbReference>
<comment type="similarity">
    <text evidence="2">Belongs to the metallo-dependent hydrolases superfamily. Hydantoinase/dihydropyrimidinase family.</text>
</comment>
<sequence length="460" mass="50768">MKKFDLVIKNGTVVTASEMFSADVGVQDGKIVAIAKNIEADADEVYDAAGKLVLPGALDVHTHLAMPFGGTISSDSYLSGTRAAACGGVTTVFDYPVQHTGETIRGVIAEKKAVLEKEACVDFASHCCITDLSDGAIIEEMEEAVKEGITSFKCFLVYKKEGWMVSDGTLAKLMLRARELGAMINVHAENPDLIDMYTEQFLKEGKTSAWYHYMSRPEFVEAEADKRAVHWSKHLDAPLYLVHMADKEGLEACLQAKEEGAPVFVETCPQYLEFTCDVYKREDGRNFVCSPPIKGQESQDALWKAIKNGSIDTVATDHCPFQSYEKDWGKDDFTKIPNGCSGIENLYPYMLDAANSGKISFQRAVELCSTNPAKIFGCDQKGSIAVGKDADIVIYDKDKDFTVSVDTMHSDCDHTIWEGKKLHGYPVRTFLRGNVVYADGEFKGTPGMGQFVKRSPRKLR</sequence>
<evidence type="ECO:0000256" key="3">
    <source>
        <dbReference type="ARBA" id="ARBA00022723"/>
    </source>
</evidence>
<evidence type="ECO:0000256" key="5">
    <source>
        <dbReference type="PIRSR" id="PIRSR611778-50"/>
    </source>
</evidence>
<keyword evidence="4 7" id="KW-0378">Hydrolase</keyword>
<keyword evidence="8" id="KW-1185">Reference proteome</keyword>
<proteinExistence type="inferred from homology"/>
<evidence type="ECO:0000259" key="6">
    <source>
        <dbReference type="Pfam" id="PF01979"/>
    </source>
</evidence>
<dbReference type="KEGG" id="arf:AR1Y2_3412"/>
<dbReference type="PANTHER" id="PTHR11647:SF1">
    <property type="entry name" value="COLLAPSIN RESPONSE MEDIATOR PROTEIN"/>
    <property type="match status" value="1"/>
</dbReference>
<feature type="domain" description="Amidohydrolase-related" evidence="6">
    <location>
        <begin position="52"/>
        <end position="435"/>
    </location>
</feature>
<dbReference type="Pfam" id="PF01979">
    <property type="entry name" value="Amidohydro_1"/>
    <property type="match status" value="1"/>
</dbReference>
<dbReference type="SUPFAM" id="SSF51556">
    <property type="entry name" value="Metallo-dependent hydrolases"/>
    <property type="match status" value="1"/>
</dbReference>
<dbReference type="FunFam" id="3.20.20.140:FF:000174">
    <property type="entry name" value="Dihydropyrimidinase-related protein 2"/>
    <property type="match status" value="1"/>
</dbReference>
<dbReference type="InterPro" id="IPR050378">
    <property type="entry name" value="Metallo-dep_Hydrolases_sf"/>
</dbReference>
<evidence type="ECO:0000256" key="1">
    <source>
        <dbReference type="ARBA" id="ARBA00001947"/>
    </source>
</evidence>
<accession>A0A4P8IHE7</accession>
<dbReference type="NCBIfam" id="TIGR02033">
    <property type="entry name" value="D-hydantoinase"/>
    <property type="match status" value="1"/>
</dbReference>
<evidence type="ECO:0000313" key="7">
    <source>
        <dbReference type="EMBL" id="QCP36866.1"/>
    </source>
</evidence>
<keyword evidence="3" id="KW-0479">Metal-binding</keyword>
<dbReference type="Gene3D" id="3.20.20.140">
    <property type="entry name" value="Metal-dependent hydrolases"/>
    <property type="match status" value="1"/>
</dbReference>
<dbReference type="GO" id="GO:0046872">
    <property type="term" value="F:metal ion binding"/>
    <property type="evidence" value="ECO:0007669"/>
    <property type="project" value="UniProtKB-KW"/>
</dbReference>
<dbReference type="OrthoDB" id="9765462at2"/>
<evidence type="ECO:0000256" key="4">
    <source>
        <dbReference type="ARBA" id="ARBA00022801"/>
    </source>
</evidence>
<gene>
    <name evidence="7" type="ORF">AR1Y2_3412</name>
</gene>
<dbReference type="AlphaFoldDB" id="A0A4P8IHE7"/>
<dbReference type="InterPro" id="IPR011778">
    <property type="entry name" value="Hydantoinase/dihydroPyrase"/>
</dbReference>
<dbReference type="InterPro" id="IPR006680">
    <property type="entry name" value="Amidohydro-rel"/>
</dbReference>
<dbReference type="Proteomes" id="UP000298653">
    <property type="component" value="Chromosome"/>
</dbReference>